<dbReference type="AlphaFoldDB" id="A0A158QI42"/>
<dbReference type="Gene3D" id="1.10.167.10">
    <property type="entry name" value="Regulator of G-protein Signalling 4, domain 2"/>
    <property type="match status" value="1"/>
</dbReference>
<dbReference type="EMBL" id="UZAE01012348">
    <property type="protein sequence ID" value="VDO04683.1"/>
    <property type="molecule type" value="Genomic_DNA"/>
</dbReference>
<accession>A0A158QI42</accession>
<dbReference type="Proteomes" id="UP000278807">
    <property type="component" value="Unassembled WGS sequence"/>
</dbReference>
<feature type="compositionally biased region" description="Polar residues" evidence="1">
    <location>
        <begin position="1"/>
        <end position="13"/>
    </location>
</feature>
<evidence type="ECO:0000313" key="4">
    <source>
        <dbReference type="Proteomes" id="UP000278807"/>
    </source>
</evidence>
<dbReference type="PROSITE" id="PS50132">
    <property type="entry name" value="RGS"/>
    <property type="match status" value="1"/>
</dbReference>
<proteinExistence type="predicted"/>
<name>A0A158QI42_RODNA</name>
<dbReference type="STRING" id="102285.A0A158QI42"/>
<dbReference type="FunFam" id="1.10.167.10:FF:000001">
    <property type="entry name" value="Putative regulator of g-protein signaling 12"/>
    <property type="match status" value="1"/>
</dbReference>
<dbReference type="OrthoDB" id="196547at2759"/>
<evidence type="ECO:0000313" key="5">
    <source>
        <dbReference type="WBParaSite" id="HNAJ_0000865201-mRNA-1"/>
    </source>
</evidence>
<sequence length="565" mass="64041">MTSPSSTFPSELCTSEPDVKIKNESRSASPVSFYGGSPERVTRQNQLLQPVLLLNIPSRSTSEINLVDSEKKNSNDSLSKSENAYTRDREVSQEETHLKESNSKRMGWVKLIRIQLSALHEKKAKATAGENRQQESNSSDSRPIKEEIWPNLLKEPSHPSEALQRMSVPWIFANENRAQALSDLDLKTLNTTGNSKKNYLLVQAHVFLLFYFLYVNAVHKDKGEMVNAVEFMATVQLCAASVQNLLPLDSIVASLCKLSGRPPTSLFALFAGLIYCLAAALYHRNGVEFLVEGADSLGVSYFFHRTTNVKGKISSFWRQAAAAALRHQKQSEDTTNQKSYSSSPTSSGMDTEEAALRRTLTNLFQISWPTYQQVSCWQHSFQNLLQDEHGILIFREFLQGEFSDENLEFWIACQKYKYLTDVFIRKQRAQEIYDGFIAFQSQREVNLDCETRIQTEMRLSQAEPDLFDASQKRIEALMEKDPYRRFLRSNLFLKLLDKCQKLKNTSPHSLEDDFNDPNSNILTYQASESTAADGDSLKSQLVKTKPSQSIDLGDLKVVSEKLTKS</sequence>
<feature type="compositionally biased region" description="Basic and acidic residues" evidence="1">
    <location>
        <begin position="85"/>
        <end position="102"/>
    </location>
</feature>
<protein>
    <submittedName>
        <fullName evidence="5">RGS domain-containing protein</fullName>
    </submittedName>
</protein>
<feature type="compositionally biased region" description="Polar residues" evidence="1">
    <location>
        <begin position="75"/>
        <end position="84"/>
    </location>
</feature>
<reference evidence="3 4" key="2">
    <citation type="submission" date="2018-11" db="EMBL/GenBank/DDBJ databases">
        <authorList>
            <consortium name="Pathogen Informatics"/>
        </authorList>
    </citation>
    <scope>NUCLEOTIDE SEQUENCE [LARGE SCALE GENOMIC DNA]</scope>
</reference>
<dbReference type="Pfam" id="PF00615">
    <property type="entry name" value="RGS"/>
    <property type="match status" value="1"/>
</dbReference>
<dbReference type="InterPro" id="IPR044926">
    <property type="entry name" value="RGS_subdomain_2"/>
</dbReference>
<dbReference type="SMART" id="SM00315">
    <property type="entry name" value="RGS"/>
    <property type="match status" value="1"/>
</dbReference>
<evidence type="ECO:0000259" key="2">
    <source>
        <dbReference type="PROSITE" id="PS50132"/>
    </source>
</evidence>
<dbReference type="InterPro" id="IPR036305">
    <property type="entry name" value="RGS_sf"/>
</dbReference>
<feature type="domain" description="RGS" evidence="2">
    <location>
        <begin position="380"/>
        <end position="496"/>
    </location>
</feature>
<keyword evidence="4" id="KW-1185">Reference proteome</keyword>
<feature type="region of interest" description="Disordered" evidence="1">
    <location>
        <begin position="123"/>
        <end position="145"/>
    </location>
</feature>
<gene>
    <name evidence="3" type="ORF">HNAJ_LOCUS8648</name>
</gene>
<dbReference type="InterPro" id="IPR016137">
    <property type="entry name" value="RGS"/>
</dbReference>
<dbReference type="SUPFAM" id="SSF48097">
    <property type="entry name" value="Regulator of G-protein signaling, RGS"/>
    <property type="match status" value="1"/>
</dbReference>
<feature type="compositionally biased region" description="Polar residues" evidence="1">
    <location>
        <begin position="333"/>
        <end position="349"/>
    </location>
</feature>
<evidence type="ECO:0000256" key="1">
    <source>
        <dbReference type="SAM" id="MobiDB-lite"/>
    </source>
</evidence>
<organism evidence="5">
    <name type="scientific">Rodentolepis nana</name>
    <name type="common">Dwarf tapeworm</name>
    <name type="synonym">Hymenolepis nana</name>
    <dbReference type="NCBI Taxonomy" id="102285"/>
    <lineage>
        <taxon>Eukaryota</taxon>
        <taxon>Metazoa</taxon>
        <taxon>Spiralia</taxon>
        <taxon>Lophotrochozoa</taxon>
        <taxon>Platyhelminthes</taxon>
        <taxon>Cestoda</taxon>
        <taxon>Eucestoda</taxon>
        <taxon>Cyclophyllidea</taxon>
        <taxon>Hymenolepididae</taxon>
        <taxon>Rodentolepis</taxon>
    </lineage>
</organism>
<dbReference type="PANTHER" id="PTHR10845:SF259">
    <property type="entry name" value="RGS DOMAIN-CONTAINING PROTEIN-RELATED"/>
    <property type="match status" value="1"/>
</dbReference>
<dbReference type="PANTHER" id="PTHR10845">
    <property type="entry name" value="REGULATOR OF G PROTEIN SIGNALING"/>
    <property type="match status" value="1"/>
</dbReference>
<dbReference type="WBParaSite" id="HNAJ_0000865201-mRNA-1">
    <property type="protein sequence ID" value="HNAJ_0000865201-mRNA-1"/>
    <property type="gene ID" value="HNAJ_0000865201"/>
</dbReference>
<feature type="compositionally biased region" description="Polar residues" evidence="1">
    <location>
        <begin position="130"/>
        <end position="141"/>
    </location>
</feature>
<reference evidence="5" key="1">
    <citation type="submission" date="2016-04" db="UniProtKB">
        <authorList>
            <consortium name="WormBaseParasite"/>
        </authorList>
    </citation>
    <scope>IDENTIFICATION</scope>
</reference>
<evidence type="ECO:0000313" key="3">
    <source>
        <dbReference type="EMBL" id="VDO04683.1"/>
    </source>
</evidence>
<feature type="region of interest" description="Disordered" evidence="1">
    <location>
        <begin position="65"/>
        <end position="102"/>
    </location>
</feature>
<feature type="region of interest" description="Disordered" evidence="1">
    <location>
        <begin position="327"/>
        <end position="351"/>
    </location>
</feature>
<dbReference type="PRINTS" id="PR01301">
    <property type="entry name" value="RGSPROTEIN"/>
</dbReference>
<feature type="region of interest" description="Disordered" evidence="1">
    <location>
        <begin position="1"/>
        <end position="38"/>
    </location>
</feature>